<evidence type="ECO:0000256" key="1">
    <source>
        <dbReference type="ARBA" id="ARBA00022801"/>
    </source>
</evidence>
<dbReference type="InterPro" id="IPR029058">
    <property type="entry name" value="AB_hydrolase_fold"/>
</dbReference>
<dbReference type="InterPro" id="IPR005123">
    <property type="entry name" value="Oxoglu/Fe-dep_dioxygenase_dom"/>
</dbReference>
<dbReference type="EMBL" id="CAMXCT020003335">
    <property type="protein sequence ID" value="CAL1157313.1"/>
    <property type="molecule type" value="Genomic_DNA"/>
</dbReference>
<dbReference type="SUPFAM" id="SSF53474">
    <property type="entry name" value="alpha/beta-Hydrolases"/>
    <property type="match status" value="1"/>
</dbReference>
<protein>
    <submittedName>
        <fullName evidence="5">Esterase AAEL000016</fullName>
    </submittedName>
</protein>
<gene>
    <name evidence="4" type="ORF">C1SCF055_LOCUS29762</name>
</gene>
<reference evidence="4" key="1">
    <citation type="submission" date="2022-10" db="EMBL/GenBank/DDBJ databases">
        <authorList>
            <person name="Chen Y."/>
            <person name="Dougan E. K."/>
            <person name="Chan C."/>
            <person name="Rhodes N."/>
            <person name="Thang M."/>
        </authorList>
    </citation>
    <scope>NUCLEOTIDE SEQUENCE</scope>
</reference>
<dbReference type="GO" id="GO:0005634">
    <property type="term" value="C:nucleus"/>
    <property type="evidence" value="ECO:0007669"/>
    <property type="project" value="TreeGrafter"/>
</dbReference>
<dbReference type="OrthoDB" id="414690at2759"/>
<keyword evidence="6" id="KW-1185">Reference proteome</keyword>
<dbReference type="InterPro" id="IPR037151">
    <property type="entry name" value="AlkB-like_sf"/>
</dbReference>
<dbReference type="Gene3D" id="3.40.50.1820">
    <property type="entry name" value="alpha/beta hydrolase"/>
    <property type="match status" value="1"/>
</dbReference>
<reference evidence="5 6" key="2">
    <citation type="submission" date="2024-05" db="EMBL/GenBank/DDBJ databases">
        <authorList>
            <person name="Chen Y."/>
            <person name="Shah S."/>
            <person name="Dougan E. K."/>
            <person name="Thang M."/>
            <person name="Chan C."/>
        </authorList>
    </citation>
    <scope>NUCLEOTIDE SEQUENCE [LARGE SCALE GENOMIC DNA]</scope>
</reference>
<dbReference type="PANTHER" id="PTHR48070:SF6">
    <property type="entry name" value="ESTERASE OVCA2"/>
    <property type="match status" value="1"/>
</dbReference>
<evidence type="ECO:0000313" key="4">
    <source>
        <dbReference type="EMBL" id="CAI4003938.1"/>
    </source>
</evidence>
<organism evidence="4">
    <name type="scientific">Cladocopium goreaui</name>
    <dbReference type="NCBI Taxonomy" id="2562237"/>
    <lineage>
        <taxon>Eukaryota</taxon>
        <taxon>Sar</taxon>
        <taxon>Alveolata</taxon>
        <taxon>Dinophyceae</taxon>
        <taxon>Suessiales</taxon>
        <taxon>Symbiodiniaceae</taxon>
        <taxon>Cladocopium</taxon>
    </lineage>
</organism>
<dbReference type="PROSITE" id="PS51471">
    <property type="entry name" value="FE2OG_OXY"/>
    <property type="match status" value="1"/>
</dbReference>
<dbReference type="EMBL" id="CAMXCT010003335">
    <property type="protein sequence ID" value="CAI4003938.1"/>
    <property type="molecule type" value="Genomic_DNA"/>
</dbReference>
<dbReference type="EMBL" id="CAMXCT030003335">
    <property type="protein sequence ID" value="CAL4791250.1"/>
    <property type="molecule type" value="Genomic_DNA"/>
</dbReference>
<feature type="compositionally biased region" description="Basic and acidic residues" evidence="2">
    <location>
        <begin position="28"/>
        <end position="41"/>
    </location>
</feature>
<dbReference type="InterPro" id="IPR011990">
    <property type="entry name" value="TPR-like_helical_dom_sf"/>
</dbReference>
<dbReference type="Pfam" id="PF06041">
    <property type="entry name" value="DUF924"/>
    <property type="match status" value="1"/>
</dbReference>
<dbReference type="Proteomes" id="UP001152797">
    <property type="component" value="Unassembled WGS sequence"/>
</dbReference>
<dbReference type="InterPro" id="IPR027450">
    <property type="entry name" value="AlkB-like"/>
</dbReference>
<feature type="region of interest" description="Disordered" evidence="2">
    <location>
        <begin position="618"/>
        <end position="643"/>
    </location>
</feature>
<keyword evidence="1" id="KW-0378">Hydrolase</keyword>
<evidence type="ECO:0000256" key="2">
    <source>
        <dbReference type="SAM" id="MobiDB-lite"/>
    </source>
</evidence>
<proteinExistence type="predicted"/>
<evidence type="ECO:0000259" key="3">
    <source>
        <dbReference type="PROSITE" id="PS51471"/>
    </source>
</evidence>
<evidence type="ECO:0000313" key="6">
    <source>
        <dbReference type="Proteomes" id="UP001152797"/>
    </source>
</evidence>
<dbReference type="GO" id="GO:0005737">
    <property type="term" value="C:cytoplasm"/>
    <property type="evidence" value="ECO:0007669"/>
    <property type="project" value="TreeGrafter"/>
</dbReference>
<dbReference type="Gene3D" id="2.60.120.590">
    <property type="entry name" value="Alpha-ketoglutarate-dependent dioxygenase AlkB-like"/>
    <property type="match status" value="1"/>
</dbReference>
<evidence type="ECO:0000313" key="5">
    <source>
        <dbReference type="EMBL" id="CAL4791250.1"/>
    </source>
</evidence>
<dbReference type="PANTHER" id="PTHR48070">
    <property type="entry name" value="ESTERASE OVCA2"/>
    <property type="match status" value="1"/>
</dbReference>
<dbReference type="InterPro" id="IPR050593">
    <property type="entry name" value="LovG"/>
</dbReference>
<dbReference type="SUPFAM" id="SSF48452">
    <property type="entry name" value="TPR-like"/>
    <property type="match status" value="2"/>
</dbReference>
<accession>A0A9P1G8D6</accession>
<dbReference type="InterPro" id="IPR005645">
    <property type="entry name" value="FSH-like_dom"/>
</dbReference>
<feature type="region of interest" description="Disordered" evidence="2">
    <location>
        <begin position="20"/>
        <end position="41"/>
    </location>
</feature>
<comment type="caution">
    <text evidence="4">The sequence shown here is derived from an EMBL/GenBank/DDBJ whole genome shotgun (WGS) entry which is preliminary data.</text>
</comment>
<dbReference type="Gene3D" id="1.25.40.10">
    <property type="entry name" value="Tetratricopeptide repeat domain"/>
    <property type="match status" value="2"/>
</dbReference>
<feature type="domain" description="Fe2OG dioxygenase" evidence="3">
    <location>
        <begin position="394"/>
        <end position="495"/>
    </location>
</feature>
<dbReference type="GO" id="GO:0016787">
    <property type="term" value="F:hydrolase activity"/>
    <property type="evidence" value="ECO:0007669"/>
    <property type="project" value="UniProtKB-KW"/>
</dbReference>
<dbReference type="Gene3D" id="1.20.58.320">
    <property type="entry name" value="TPR-like"/>
    <property type="match status" value="1"/>
</dbReference>
<dbReference type="SUPFAM" id="SSF51197">
    <property type="entry name" value="Clavaminate synthase-like"/>
    <property type="match status" value="1"/>
</dbReference>
<dbReference type="InterPro" id="IPR010323">
    <property type="entry name" value="DUF924"/>
</dbReference>
<dbReference type="Pfam" id="PF03959">
    <property type="entry name" value="FSH1"/>
    <property type="match status" value="1"/>
</dbReference>
<feature type="compositionally biased region" description="Low complexity" evidence="2">
    <location>
        <begin position="628"/>
        <end position="638"/>
    </location>
</feature>
<name>A0A9P1G8D6_9DINO</name>
<feature type="region of interest" description="Disordered" evidence="2">
    <location>
        <begin position="530"/>
        <end position="563"/>
    </location>
</feature>
<dbReference type="Pfam" id="PF13532">
    <property type="entry name" value="2OG-FeII_Oxy_2"/>
    <property type="match status" value="1"/>
</dbReference>
<sequence length="1286" mass="143571">MGERVPSKLTEAGLSQATEKLLQGGKSSSDRQSEAELKKSKGNEALKAGQLPLAIACYTMAISAIKPFAESAQNLKQTAAVYSSNRSAAFAKLRQWHYSLGDAQESARLSPQWYKSQLRIATAYLGQGHAEHAYKTYLFASDLPQGYAEAMKECQHALWQIPRLESPLAKQRLTRFDQDKNRPKGWCRIFAISDVHIDHGGAVLKWAEGINDKEFKNDILIVAGDLGDTFNAIKRGCFGGVEPKRVMGSREEFGLQDSKVALRYGDGTALLDSLPESLQTQHIAGDVDVSGLGAGDSALLAKFLEEGEADLFFQNLLPGGEIEYQQWYHMPDKKKPNEALKRLQRVKVAMADPEEAGLPWYRFPVNDQQRYGILPMSPTIRELCSRASKRTGFIFNHAVVLYYADGNECIGFHKDKTLDLDEEAPIVSISLGRPGRPYILRDNIFQPTQQTEIFLSHGALFQLGAKTNSSYYHAVKQTTAAATGPRVSITFRRVLSYKTDSGDLIGQGASYASLNWPTELNGQHRLDDALEESVPGPTGPTGPGQPVEPRPKREQRGQLQPSDVKFLKDLIDEAKLEPFFKQKDIRGAGLAAQELLKSKGRPELSKALGQRIGEAFNKWKSQKEAPKEAPAPQEALPKATPPKSVATSTAITAPSCWSFGAKLLQWFRVTPEVTPQEILKYWFGDEPYKFRGGLWWRGIDPNMPLDGQEGTDRRIRERYSKLIRSCANGLPESLRPWTQSPQGCCALVLLLDQFPRNAFRGTAEMFQYDSLAQEMAKEALKGDLPWPHATFCYVAFMHSEKVEMVEEACLGLLRAFTAFYCNICNGTTMDHILCNPQDVLPSMPRAKTAKENRIKSMHVEARHHATTLRNFGRYPHRNEVLGRTSTVGEQKWLHSKKLPAWAMSVRPKFNRTPAESTTEQETVAPGMVVDTSVSAVPKTRVLVLHSNRQNSQDFKTLGLNERNDVQEIAKLHFLEAPHAYTPMGEAEEQSAHLGIAAKNRCWWNSTDDPATMRYVGFDKTLEHIEKAFVEEGPFDGVVGFSQGGCLAGLLAAMQPRGTMRFNFCVLISGFYCRDVELCKLQLEAVPERHQQELVKAKEGAVEMPSFHIWGLEDQLVEPWRSQILSQTFKDPIIATHPADHFSQGRHHWPITQLADWLLKSGLAAEPTVAAPDSADVSPWARIMKGSGVAHVSLEDVKEAVEVAGDETKKLRQLLDRALSLLPWNSKVAQPFAAYWIFILVASEHPFQGCHDDLLKELVDAGGWKTTLHLHQIIEEMNEDSQEARRL</sequence>